<evidence type="ECO:0000313" key="1">
    <source>
        <dbReference type="EMBL" id="KAF3571186.1"/>
    </source>
</evidence>
<evidence type="ECO:0000313" key="2">
    <source>
        <dbReference type="Proteomes" id="UP000712600"/>
    </source>
</evidence>
<dbReference type="AlphaFoldDB" id="A0A8S9REM9"/>
<organism evidence="1 2">
    <name type="scientific">Brassica cretica</name>
    <name type="common">Mustard</name>
    <dbReference type="NCBI Taxonomy" id="69181"/>
    <lineage>
        <taxon>Eukaryota</taxon>
        <taxon>Viridiplantae</taxon>
        <taxon>Streptophyta</taxon>
        <taxon>Embryophyta</taxon>
        <taxon>Tracheophyta</taxon>
        <taxon>Spermatophyta</taxon>
        <taxon>Magnoliopsida</taxon>
        <taxon>eudicotyledons</taxon>
        <taxon>Gunneridae</taxon>
        <taxon>Pentapetalae</taxon>
        <taxon>rosids</taxon>
        <taxon>malvids</taxon>
        <taxon>Brassicales</taxon>
        <taxon>Brassicaceae</taxon>
        <taxon>Brassiceae</taxon>
        <taxon>Brassica</taxon>
    </lineage>
</organism>
<gene>
    <name evidence="1" type="ORF">F2Q69_00059791</name>
</gene>
<dbReference type="Proteomes" id="UP000712600">
    <property type="component" value="Unassembled WGS sequence"/>
</dbReference>
<accession>A0A8S9REM9</accession>
<protein>
    <submittedName>
        <fullName evidence="1">Uncharacterized protein</fullName>
    </submittedName>
</protein>
<comment type="caution">
    <text evidence="1">The sequence shown here is derived from an EMBL/GenBank/DDBJ whole genome shotgun (WGS) entry which is preliminary data.</text>
</comment>
<dbReference type="EMBL" id="QGKX02000095">
    <property type="protein sequence ID" value="KAF3571186.1"/>
    <property type="molecule type" value="Genomic_DNA"/>
</dbReference>
<name>A0A8S9REM9_BRACR</name>
<proteinExistence type="predicted"/>
<sequence length="82" mass="9247">MGTPLLIANILKGKGGRGVTPPLGDIKILALLDGLERMEFSTYRTGSEPMWIELWISIWGSNADRSWDFAFGDYEREKTKVE</sequence>
<reference evidence="1" key="1">
    <citation type="submission" date="2019-12" db="EMBL/GenBank/DDBJ databases">
        <title>Genome sequencing and annotation of Brassica cretica.</title>
        <authorList>
            <person name="Studholme D.J."/>
            <person name="Sarris P."/>
        </authorList>
    </citation>
    <scope>NUCLEOTIDE SEQUENCE</scope>
    <source>
        <strain evidence="1">PFS-109/04</strain>
        <tissue evidence="1">Leaf</tissue>
    </source>
</reference>